<reference evidence="3" key="1">
    <citation type="submission" date="2016-10" db="EMBL/GenBank/DDBJ databases">
        <authorList>
            <person name="Varghese N."/>
            <person name="Submissions S."/>
        </authorList>
    </citation>
    <scope>NUCLEOTIDE SEQUENCE [LARGE SCALE GENOMIC DNA]</scope>
    <source>
        <strain evidence="3">DSM 15282</strain>
    </source>
</reference>
<organism evidence="2 3">
    <name type="scientific">Algoriphagus ornithinivorans</name>
    <dbReference type="NCBI Taxonomy" id="226506"/>
    <lineage>
        <taxon>Bacteria</taxon>
        <taxon>Pseudomonadati</taxon>
        <taxon>Bacteroidota</taxon>
        <taxon>Cytophagia</taxon>
        <taxon>Cytophagales</taxon>
        <taxon>Cyclobacteriaceae</taxon>
        <taxon>Algoriphagus</taxon>
    </lineage>
</organism>
<protein>
    <submittedName>
        <fullName evidence="2">Uncharacterized protein</fullName>
    </submittedName>
</protein>
<feature type="transmembrane region" description="Helical" evidence="1">
    <location>
        <begin position="50"/>
        <end position="74"/>
    </location>
</feature>
<evidence type="ECO:0000313" key="2">
    <source>
        <dbReference type="EMBL" id="SFN65199.1"/>
    </source>
</evidence>
<proteinExistence type="predicted"/>
<evidence type="ECO:0000313" key="3">
    <source>
        <dbReference type="Proteomes" id="UP000199564"/>
    </source>
</evidence>
<dbReference type="EMBL" id="FOVW01000001">
    <property type="protein sequence ID" value="SFN65199.1"/>
    <property type="molecule type" value="Genomic_DNA"/>
</dbReference>
<dbReference type="RefSeq" id="WP_139217415.1">
    <property type="nucleotide sequence ID" value="NZ_FOVW01000001.1"/>
</dbReference>
<evidence type="ECO:0000256" key="1">
    <source>
        <dbReference type="SAM" id="Phobius"/>
    </source>
</evidence>
<gene>
    <name evidence="2" type="ORF">SAMN04488519_101257</name>
</gene>
<dbReference type="Proteomes" id="UP000199564">
    <property type="component" value="Unassembled WGS sequence"/>
</dbReference>
<name>A0A1I5ASP5_9BACT</name>
<sequence length="108" mass="12357">MKYKSHLIWMGVITLLVMSLVEYLGWMIVAKYSGESAEHGFFSVQGLIGIFENCIGAFVFGLIFVGLVFIIPSFRNNWKHRYHQPAWAGVLFFCIILLIVTVWGFFSS</sequence>
<keyword evidence="3" id="KW-1185">Reference proteome</keyword>
<keyword evidence="1" id="KW-0812">Transmembrane</keyword>
<dbReference type="AlphaFoldDB" id="A0A1I5ASP5"/>
<accession>A0A1I5ASP5</accession>
<keyword evidence="1" id="KW-1133">Transmembrane helix</keyword>
<feature type="transmembrane region" description="Helical" evidence="1">
    <location>
        <begin position="86"/>
        <end position="106"/>
    </location>
</feature>
<dbReference type="STRING" id="226506.SAMN04488519_101257"/>
<keyword evidence="1" id="KW-0472">Membrane</keyword>
<feature type="transmembrane region" description="Helical" evidence="1">
    <location>
        <begin position="7"/>
        <end position="30"/>
    </location>
</feature>